<dbReference type="EMBL" id="SNZH01000008">
    <property type="protein sequence ID" value="TDR42604.1"/>
    <property type="molecule type" value="Genomic_DNA"/>
</dbReference>
<organism evidence="1 2">
    <name type="scientific">Tahibacter aquaticus</name>
    <dbReference type="NCBI Taxonomy" id="520092"/>
    <lineage>
        <taxon>Bacteria</taxon>
        <taxon>Pseudomonadati</taxon>
        <taxon>Pseudomonadota</taxon>
        <taxon>Gammaproteobacteria</taxon>
        <taxon>Lysobacterales</taxon>
        <taxon>Rhodanobacteraceae</taxon>
        <taxon>Tahibacter</taxon>
    </lineage>
</organism>
<dbReference type="Proteomes" id="UP000295293">
    <property type="component" value="Unassembled WGS sequence"/>
</dbReference>
<evidence type="ECO:0000313" key="2">
    <source>
        <dbReference type="Proteomes" id="UP000295293"/>
    </source>
</evidence>
<name>A0A4R6YVR7_9GAMM</name>
<keyword evidence="2" id="KW-1185">Reference proteome</keyword>
<proteinExistence type="predicted"/>
<dbReference type="AlphaFoldDB" id="A0A4R6YVR7"/>
<dbReference type="RefSeq" id="WP_133819423.1">
    <property type="nucleotide sequence ID" value="NZ_SNZH01000008.1"/>
</dbReference>
<gene>
    <name evidence="1" type="ORF">DFR29_108191</name>
</gene>
<accession>A0A4R6YVR7</accession>
<protein>
    <submittedName>
        <fullName evidence="1">Uncharacterized protein</fullName>
    </submittedName>
</protein>
<comment type="caution">
    <text evidence="1">The sequence shown here is derived from an EMBL/GenBank/DDBJ whole genome shotgun (WGS) entry which is preliminary data.</text>
</comment>
<sequence length="137" mass="15642">MQTLFAIALALNVSLPGATYKCRDAQGNWTAQACISAAPLPESDYIRQQRLRQAVYKQRRDVRDRLSMYCFRQDTRGSLYDCVDQQMLAYDIINQLAKQLGPISPNSAKLAGCMAENLDARSQATDYRRTMECYFLR</sequence>
<reference evidence="1 2" key="1">
    <citation type="submission" date="2019-03" db="EMBL/GenBank/DDBJ databases">
        <title>Genomic Encyclopedia of Type Strains, Phase IV (KMG-IV): sequencing the most valuable type-strain genomes for metagenomic binning, comparative biology and taxonomic classification.</title>
        <authorList>
            <person name="Goeker M."/>
        </authorList>
    </citation>
    <scope>NUCLEOTIDE SEQUENCE [LARGE SCALE GENOMIC DNA]</scope>
    <source>
        <strain evidence="1 2">DSM 21667</strain>
    </source>
</reference>
<evidence type="ECO:0000313" key="1">
    <source>
        <dbReference type="EMBL" id="TDR42604.1"/>
    </source>
</evidence>